<accession>A0A6I2U7H2</accession>
<evidence type="ECO:0000256" key="13">
    <source>
        <dbReference type="ARBA" id="ARBA00023204"/>
    </source>
</evidence>
<dbReference type="PROSITE" id="PS00447">
    <property type="entry name" value="DNA_POLYMERASE_A"/>
    <property type="match status" value="1"/>
</dbReference>
<keyword evidence="6 16" id="KW-0235">DNA replication</keyword>
<dbReference type="CDD" id="cd08637">
    <property type="entry name" value="DNA_pol_A_pol_I_C"/>
    <property type="match status" value="1"/>
</dbReference>
<dbReference type="InterPro" id="IPR001098">
    <property type="entry name" value="DNA-dir_DNA_pol_A_palm_dom"/>
</dbReference>
<keyword evidence="4 16" id="KW-0808">Transferase</keyword>
<feature type="domain" description="DNA-directed DNA polymerase family A palm" evidence="18">
    <location>
        <begin position="673"/>
        <end position="880"/>
    </location>
</feature>
<reference evidence="19 20" key="1">
    <citation type="submission" date="2019-08" db="EMBL/GenBank/DDBJ databases">
        <title>In-depth cultivation of the pig gut microbiome towards novel bacterial diversity and tailored functional studies.</title>
        <authorList>
            <person name="Wylensek D."/>
            <person name="Hitch T.C.A."/>
            <person name="Clavel T."/>
        </authorList>
    </citation>
    <scope>NUCLEOTIDE SEQUENCE [LARGE SCALE GENOMIC DNA]</scope>
    <source>
        <strain evidence="19 20">WCA-693-APC-5D-A</strain>
    </source>
</reference>
<dbReference type="AlphaFoldDB" id="A0A6I2U7H2"/>
<evidence type="ECO:0000256" key="9">
    <source>
        <dbReference type="ARBA" id="ARBA00022801"/>
    </source>
</evidence>
<evidence type="ECO:0000256" key="3">
    <source>
        <dbReference type="ARBA" id="ARBA00020311"/>
    </source>
</evidence>
<dbReference type="InterPro" id="IPR020046">
    <property type="entry name" value="5-3_exonucl_a-hlix_arch_N"/>
</dbReference>
<dbReference type="FunFam" id="1.10.150.20:FF:000002">
    <property type="entry name" value="DNA polymerase I"/>
    <property type="match status" value="1"/>
</dbReference>
<comment type="similarity">
    <text evidence="1 16">Belongs to the DNA polymerase type-A family.</text>
</comment>
<evidence type="ECO:0000256" key="4">
    <source>
        <dbReference type="ARBA" id="ARBA00022679"/>
    </source>
</evidence>
<dbReference type="EC" id="2.7.7.7" evidence="2 15"/>
<sequence>MNKQKFFILDGSSLLYRAYYALPLLESGAGVYTNAIVGFSNMLVKLLNDWRPDYLAIAFDKGKHTFRTDMFAEYKGTRKPMPEELRSQVPMLHELAEAWGVPLLELEGYEADDIIGTLANKAVAQGMKAYVVTGDRDALQLVKPDLTVLFTKKGISDLAVYDEAAFQAEYEGLDPIQLIDLKGLMGDTSDNIPGVPKVGPKTAMKLIAAYGSVEQVLLHIEEISGKALKERLRENQQQAVLSKQLATIKLDVPVEFDRESFALGLDGEALNKFYGRYDIRSILRYVKKLASMYAGGTAGHSGAEGDEAARKLLEITLLQTEKEGRSLARKAAKCGSIYLVPVAEGKVPRRRLLAVAVALADAGGKRPELYYFSCNEDGCDDGGMDSLFAGMEMAEADQEPAAAVAKNPAWAAFAAALSNEKITKYLHGMKEFYLAGIEMSGRVVDLELTGYLLNPSASRYAVEDLAERYGSSNVIEKADGWQQAELAGWQCLVLADVAKAMTDKLAALGMTKLYEEIELPLVRVLADMELAGIRVNCRKLQQQTEQVAEKIAALAKEIHSLAGREFNISSPKQLGEVLFEDLKLPVIKKTKTGYSTDVEVLNELYNKHPIISKILDYRLWTKLKSTYLDGIAPLIDSRTCRVHTTFNQTVTATGRLSSSEPNLQNIPVRREEGRHIRELFEPGEGYDLLLSADYSQIELRVLADMSQDENFLRAFRQQEDVHARTAAEVFGVAIDEVNGELRRKAKAVNFGIVYGISDYGLAQDLHIPRAEAKDYIDKYFAKCQGVKSFIDKVVAEAKENGYVLTRYGRRRDLPAIRSSNFNQRSLAERMAMNTPIQGTAADIIKLAMIRADRALRNAGLKSRILLQVHDELVLEVTKDELAQVKVLLQEAMEKAAELSVPLTIDINTGENWAEAK</sequence>
<dbReference type="InterPro" id="IPR008918">
    <property type="entry name" value="HhH2"/>
</dbReference>
<evidence type="ECO:0000256" key="12">
    <source>
        <dbReference type="ARBA" id="ARBA00023125"/>
    </source>
</evidence>
<keyword evidence="13 16" id="KW-0234">DNA repair</keyword>
<dbReference type="FunFam" id="3.40.50.1010:FF:000001">
    <property type="entry name" value="DNA polymerase I"/>
    <property type="match status" value="1"/>
</dbReference>
<dbReference type="GO" id="GO:0008409">
    <property type="term" value="F:5'-3' exonuclease activity"/>
    <property type="evidence" value="ECO:0007669"/>
    <property type="project" value="UniProtKB-UniRule"/>
</dbReference>
<keyword evidence="9 16" id="KW-0378">Hydrolase</keyword>
<dbReference type="EMBL" id="VUNR01000001">
    <property type="protein sequence ID" value="MSU07458.1"/>
    <property type="molecule type" value="Genomic_DNA"/>
</dbReference>
<evidence type="ECO:0000256" key="1">
    <source>
        <dbReference type="ARBA" id="ARBA00007705"/>
    </source>
</evidence>
<dbReference type="GO" id="GO:0006261">
    <property type="term" value="P:DNA-templated DNA replication"/>
    <property type="evidence" value="ECO:0007669"/>
    <property type="project" value="UniProtKB-UniRule"/>
</dbReference>
<dbReference type="InterPro" id="IPR019760">
    <property type="entry name" value="DNA-dir_DNA_pol_A_CS"/>
</dbReference>
<dbReference type="Gene3D" id="1.20.1060.10">
    <property type="entry name" value="Taq DNA Polymerase, Chain T, domain 4"/>
    <property type="match status" value="1"/>
</dbReference>
<dbReference type="Pfam" id="PF00476">
    <property type="entry name" value="DNA_pol_A"/>
    <property type="match status" value="1"/>
</dbReference>
<dbReference type="SMART" id="SM00482">
    <property type="entry name" value="POLAc"/>
    <property type="match status" value="1"/>
</dbReference>
<dbReference type="PANTHER" id="PTHR10133">
    <property type="entry name" value="DNA POLYMERASE I"/>
    <property type="match status" value="1"/>
</dbReference>
<evidence type="ECO:0000259" key="17">
    <source>
        <dbReference type="SMART" id="SM00475"/>
    </source>
</evidence>
<evidence type="ECO:0000256" key="15">
    <source>
        <dbReference type="NCBIfam" id="TIGR00593"/>
    </source>
</evidence>
<dbReference type="Gene3D" id="3.30.420.10">
    <property type="entry name" value="Ribonuclease H-like superfamily/Ribonuclease H"/>
    <property type="match status" value="1"/>
</dbReference>
<dbReference type="CDD" id="cd09898">
    <property type="entry name" value="H3TH_53EXO"/>
    <property type="match status" value="1"/>
</dbReference>
<dbReference type="InterPro" id="IPR036279">
    <property type="entry name" value="5-3_exonuclease_C_sf"/>
</dbReference>
<feature type="domain" description="5'-3' exonuclease" evidence="17">
    <location>
        <begin position="4"/>
        <end position="264"/>
    </location>
</feature>
<dbReference type="RefSeq" id="WP_154405016.1">
    <property type="nucleotide sequence ID" value="NZ_VUNR01000001.1"/>
</dbReference>
<comment type="catalytic activity">
    <reaction evidence="14 16">
        <text>DNA(n) + a 2'-deoxyribonucleoside 5'-triphosphate = DNA(n+1) + diphosphate</text>
        <dbReference type="Rhea" id="RHEA:22508"/>
        <dbReference type="Rhea" id="RHEA-COMP:17339"/>
        <dbReference type="Rhea" id="RHEA-COMP:17340"/>
        <dbReference type="ChEBI" id="CHEBI:33019"/>
        <dbReference type="ChEBI" id="CHEBI:61560"/>
        <dbReference type="ChEBI" id="CHEBI:173112"/>
        <dbReference type="EC" id="2.7.7.7"/>
    </reaction>
</comment>
<evidence type="ECO:0000256" key="14">
    <source>
        <dbReference type="ARBA" id="ARBA00049244"/>
    </source>
</evidence>
<dbReference type="CDD" id="cd06140">
    <property type="entry name" value="DNA_polA_I_Bacillus_like_exo"/>
    <property type="match status" value="1"/>
</dbReference>
<keyword evidence="10 16" id="KW-0269">Exonuclease</keyword>
<dbReference type="NCBIfam" id="NF004397">
    <property type="entry name" value="PRK05755.1"/>
    <property type="match status" value="1"/>
</dbReference>
<comment type="function">
    <text evidence="16">In addition to polymerase activity, this DNA polymerase exhibits 5'-3' exonuclease activity.</text>
</comment>
<keyword evidence="5 16" id="KW-0548">Nucleotidyltransferase</keyword>
<evidence type="ECO:0000259" key="18">
    <source>
        <dbReference type="SMART" id="SM00482"/>
    </source>
</evidence>
<dbReference type="Proteomes" id="UP000433181">
    <property type="component" value="Unassembled WGS sequence"/>
</dbReference>
<dbReference type="SMART" id="SM00279">
    <property type="entry name" value="HhH2"/>
    <property type="match status" value="1"/>
</dbReference>
<dbReference type="GO" id="GO:0003677">
    <property type="term" value="F:DNA binding"/>
    <property type="evidence" value="ECO:0007669"/>
    <property type="project" value="UniProtKB-UniRule"/>
</dbReference>
<organism evidence="19 20">
    <name type="scientific">Anaerovibrio slackiae</name>
    <dbReference type="NCBI Taxonomy" id="2652309"/>
    <lineage>
        <taxon>Bacteria</taxon>
        <taxon>Bacillati</taxon>
        <taxon>Bacillota</taxon>
        <taxon>Negativicutes</taxon>
        <taxon>Selenomonadales</taxon>
        <taxon>Selenomonadaceae</taxon>
        <taxon>Anaerovibrio</taxon>
    </lineage>
</organism>
<keyword evidence="20" id="KW-1185">Reference proteome</keyword>
<dbReference type="FunFam" id="1.20.1060.10:FF:000001">
    <property type="entry name" value="DNA polymerase I"/>
    <property type="match status" value="1"/>
</dbReference>
<comment type="subunit">
    <text evidence="16">Single-chain monomer with multiple functions.</text>
</comment>
<dbReference type="InterPro" id="IPR029060">
    <property type="entry name" value="PIN-like_dom_sf"/>
</dbReference>
<dbReference type="GO" id="GO:0003887">
    <property type="term" value="F:DNA-directed DNA polymerase activity"/>
    <property type="evidence" value="ECO:0007669"/>
    <property type="project" value="UniProtKB-UniRule"/>
</dbReference>
<proteinExistence type="inferred from homology"/>
<dbReference type="SUPFAM" id="SSF56672">
    <property type="entry name" value="DNA/RNA polymerases"/>
    <property type="match status" value="1"/>
</dbReference>
<evidence type="ECO:0000313" key="20">
    <source>
        <dbReference type="Proteomes" id="UP000433181"/>
    </source>
</evidence>
<dbReference type="SUPFAM" id="SSF53098">
    <property type="entry name" value="Ribonuclease H-like"/>
    <property type="match status" value="1"/>
</dbReference>
<dbReference type="InterPro" id="IPR020045">
    <property type="entry name" value="DNA_polI_H3TH"/>
</dbReference>
<gene>
    <name evidence="16 19" type="primary">polA</name>
    <name evidence="19" type="ORF">FYJ84_00370</name>
</gene>
<dbReference type="SMART" id="SM00475">
    <property type="entry name" value="53EXOc"/>
    <property type="match status" value="1"/>
</dbReference>
<evidence type="ECO:0000256" key="5">
    <source>
        <dbReference type="ARBA" id="ARBA00022695"/>
    </source>
</evidence>
<dbReference type="NCBIfam" id="TIGR00593">
    <property type="entry name" value="pola"/>
    <property type="match status" value="1"/>
</dbReference>
<protein>
    <recommendedName>
        <fullName evidence="3 15">DNA polymerase I</fullName>
        <ecNumber evidence="2 15">2.7.7.7</ecNumber>
    </recommendedName>
</protein>
<evidence type="ECO:0000256" key="16">
    <source>
        <dbReference type="RuleBase" id="RU004460"/>
    </source>
</evidence>
<dbReference type="GO" id="GO:0006302">
    <property type="term" value="P:double-strand break repair"/>
    <property type="evidence" value="ECO:0007669"/>
    <property type="project" value="TreeGrafter"/>
</dbReference>
<dbReference type="PANTHER" id="PTHR10133:SF27">
    <property type="entry name" value="DNA POLYMERASE NU"/>
    <property type="match status" value="1"/>
</dbReference>
<dbReference type="SUPFAM" id="SSF47807">
    <property type="entry name" value="5' to 3' exonuclease, C-terminal subdomain"/>
    <property type="match status" value="1"/>
</dbReference>
<evidence type="ECO:0000256" key="11">
    <source>
        <dbReference type="ARBA" id="ARBA00022932"/>
    </source>
</evidence>
<dbReference type="Gene3D" id="3.40.50.1010">
    <property type="entry name" value="5'-nuclease"/>
    <property type="match status" value="1"/>
</dbReference>
<keyword evidence="12 16" id="KW-0238">DNA-binding</keyword>
<name>A0A6I2U7H2_9FIRM</name>
<evidence type="ECO:0000256" key="6">
    <source>
        <dbReference type="ARBA" id="ARBA00022705"/>
    </source>
</evidence>
<dbReference type="InterPro" id="IPR036397">
    <property type="entry name" value="RNaseH_sf"/>
</dbReference>
<dbReference type="InterPro" id="IPR002421">
    <property type="entry name" value="5-3_exonuclease"/>
</dbReference>
<keyword evidence="7" id="KW-0540">Nuclease</keyword>
<dbReference type="InterPro" id="IPR043502">
    <property type="entry name" value="DNA/RNA_pol_sf"/>
</dbReference>
<dbReference type="Pfam" id="PF01367">
    <property type="entry name" value="5_3_exonuc"/>
    <property type="match status" value="1"/>
</dbReference>
<dbReference type="InterPro" id="IPR012337">
    <property type="entry name" value="RNaseH-like_sf"/>
</dbReference>
<evidence type="ECO:0000256" key="8">
    <source>
        <dbReference type="ARBA" id="ARBA00022763"/>
    </source>
</evidence>
<dbReference type="CDD" id="cd09859">
    <property type="entry name" value="PIN_53EXO"/>
    <property type="match status" value="1"/>
</dbReference>
<dbReference type="FunFam" id="1.10.150.20:FF:000003">
    <property type="entry name" value="DNA polymerase I"/>
    <property type="match status" value="1"/>
</dbReference>
<dbReference type="InterPro" id="IPR018320">
    <property type="entry name" value="DNA_polymerase_1"/>
</dbReference>
<dbReference type="Gene3D" id="1.10.150.20">
    <property type="entry name" value="5' to 3' exonuclease, C-terminal subdomain"/>
    <property type="match status" value="2"/>
</dbReference>
<evidence type="ECO:0000256" key="10">
    <source>
        <dbReference type="ARBA" id="ARBA00022839"/>
    </source>
</evidence>
<dbReference type="Gene3D" id="3.30.70.370">
    <property type="match status" value="1"/>
</dbReference>
<dbReference type="Pfam" id="PF02739">
    <property type="entry name" value="5_3_exonuc_N"/>
    <property type="match status" value="1"/>
</dbReference>
<dbReference type="SUPFAM" id="SSF88723">
    <property type="entry name" value="PIN domain-like"/>
    <property type="match status" value="1"/>
</dbReference>
<keyword evidence="11 16" id="KW-0239">DNA-directed DNA polymerase</keyword>
<evidence type="ECO:0000313" key="19">
    <source>
        <dbReference type="EMBL" id="MSU07458.1"/>
    </source>
</evidence>
<keyword evidence="8 16" id="KW-0227">DNA damage</keyword>
<evidence type="ECO:0000256" key="2">
    <source>
        <dbReference type="ARBA" id="ARBA00012417"/>
    </source>
</evidence>
<dbReference type="PRINTS" id="PR00868">
    <property type="entry name" value="DNAPOLI"/>
</dbReference>
<comment type="caution">
    <text evidence="19">The sequence shown here is derived from an EMBL/GenBank/DDBJ whole genome shotgun (WGS) entry which is preliminary data.</text>
</comment>
<evidence type="ECO:0000256" key="7">
    <source>
        <dbReference type="ARBA" id="ARBA00022722"/>
    </source>
</evidence>
<dbReference type="InterPro" id="IPR002298">
    <property type="entry name" value="DNA_polymerase_A"/>
</dbReference>
<dbReference type="GeneID" id="96777364"/>